<evidence type="ECO:0000256" key="1">
    <source>
        <dbReference type="SAM" id="MobiDB-lite"/>
    </source>
</evidence>
<dbReference type="RefSeq" id="WP_248888243.1">
    <property type="nucleotide sequence ID" value="NZ_CP066351.1"/>
</dbReference>
<name>A0ABV2RXM9_BRAJP</name>
<protein>
    <submittedName>
        <fullName evidence="2">Uncharacterized protein</fullName>
    </submittedName>
</protein>
<evidence type="ECO:0000313" key="3">
    <source>
        <dbReference type="Proteomes" id="UP001549291"/>
    </source>
</evidence>
<dbReference type="Proteomes" id="UP001549291">
    <property type="component" value="Unassembled WGS sequence"/>
</dbReference>
<organism evidence="2 3">
    <name type="scientific">Bradyrhizobium japonicum</name>
    <dbReference type="NCBI Taxonomy" id="375"/>
    <lineage>
        <taxon>Bacteria</taxon>
        <taxon>Pseudomonadati</taxon>
        <taxon>Pseudomonadota</taxon>
        <taxon>Alphaproteobacteria</taxon>
        <taxon>Hyphomicrobiales</taxon>
        <taxon>Nitrobacteraceae</taxon>
        <taxon>Bradyrhizobium</taxon>
    </lineage>
</organism>
<gene>
    <name evidence="2" type="ORF">ABIF63_005762</name>
</gene>
<evidence type="ECO:0000313" key="2">
    <source>
        <dbReference type="EMBL" id="MET4721656.1"/>
    </source>
</evidence>
<keyword evidence="3" id="KW-1185">Reference proteome</keyword>
<sequence>MSNVTPMPADINGRDGRGRFASGPNNIGRPRGAKSRHARDLSALVRTLRDRAFEAFAVAIDNKERWAVELYFRMSLPNGLTTEMHGTAVEDIESATADGDISFEQAKALIANKKDGKAINELDDHRAMMKEIVEKLPKR</sequence>
<dbReference type="EMBL" id="JBEPTQ010000002">
    <property type="protein sequence ID" value="MET4721656.1"/>
    <property type="molecule type" value="Genomic_DNA"/>
</dbReference>
<proteinExistence type="predicted"/>
<feature type="region of interest" description="Disordered" evidence="1">
    <location>
        <begin position="1"/>
        <end position="38"/>
    </location>
</feature>
<accession>A0ABV2RXM9</accession>
<comment type="caution">
    <text evidence="2">The sequence shown here is derived from an EMBL/GenBank/DDBJ whole genome shotgun (WGS) entry which is preliminary data.</text>
</comment>
<reference evidence="2 3" key="1">
    <citation type="submission" date="2024-06" db="EMBL/GenBank/DDBJ databases">
        <title>Genomic Encyclopedia of Type Strains, Phase V (KMG-V): Genome sequencing to study the core and pangenomes of soil and plant-associated prokaryotes.</title>
        <authorList>
            <person name="Whitman W."/>
        </authorList>
    </citation>
    <scope>NUCLEOTIDE SEQUENCE [LARGE SCALE GENOMIC DNA]</scope>
    <source>
        <strain evidence="2 3">USDA 160</strain>
    </source>
</reference>